<dbReference type="GO" id="GO:0015667">
    <property type="term" value="F:site-specific DNA-methyltransferase (cytosine-N4-specific) activity"/>
    <property type="evidence" value="ECO:0007669"/>
    <property type="project" value="UniProtKB-EC"/>
</dbReference>
<evidence type="ECO:0000256" key="7">
    <source>
        <dbReference type="ARBA" id="ARBA00049120"/>
    </source>
</evidence>
<reference evidence="10 11" key="1">
    <citation type="submission" date="2019-09" db="EMBL/GenBank/DDBJ databases">
        <title>Characterisation of the sponge microbiome using genome-centric metagenomics.</title>
        <authorList>
            <person name="Engelberts J.P."/>
            <person name="Robbins S.J."/>
            <person name="De Goeij J.M."/>
            <person name="Aranda M."/>
            <person name="Bell S.C."/>
            <person name="Webster N.S."/>
        </authorList>
    </citation>
    <scope>NUCLEOTIDE SEQUENCE [LARGE SCALE GENOMIC DNA]</scope>
    <source>
        <strain evidence="10">SB0662_bin_43</strain>
    </source>
</reference>
<accession>A0A845DEW0</accession>
<keyword evidence="6" id="KW-0238">DNA-binding</keyword>
<dbReference type="PANTHER" id="PTHR13370">
    <property type="entry name" value="RNA METHYLASE-RELATED"/>
    <property type="match status" value="1"/>
</dbReference>
<dbReference type="PANTHER" id="PTHR13370:SF3">
    <property type="entry name" value="TRNA (GUANINE(10)-N2)-METHYLTRANSFERASE HOMOLOG"/>
    <property type="match status" value="1"/>
</dbReference>
<keyword evidence="5" id="KW-0680">Restriction system</keyword>
<evidence type="ECO:0000256" key="5">
    <source>
        <dbReference type="ARBA" id="ARBA00022747"/>
    </source>
</evidence>
<dbReference type="GO" id="GO:0008170">
    <property type="term" value="F:N-methyltransferase activity"/>
    <property type="evidence" value="ECO:0007669"/>
    <property type="project" value="InterPro"/>
</dbReference>
<sequence length="275" mass="31971">MSRLYNDKILCGDSLAELQKMPDGFIDLGITSPPYNKQEKNNGELVSKVVYSSFRDSVPEAEYQENQVRVLDELFRVIKEGGSFFYNHKIRWVNGEMFHPMDWLRKTQWTVKQEIIWDRTIAGNIRGWRFWQVEERIYWLYKPMEGNKKGKELDSKDAKLTSIWRNVPENNNPHPAPFPVWLPARIILSLLSEQEAGLVIDPYIGSGTTAVAAALLGHTYIGIDIDEQYIDYAQERIKNRAQECDKVEKERALHIVKKSHSKRKQEAKSALRLFA</sequence>
<comment type="catalytic activity">
    <reaction evidence="7">
        <text>a 2'-deoxycytidine in DNA + S-adenosyl-L-methionine = an N(4)-methyl-2'-deoxycytidine in DNA + S-adenosyl-L-homocysteine + H(+)</text>
        <dbReference type="Rhea" id="RHEA:16857"/>
        <dbReference type="Rhea" id="RHEA-COMP:11369"/>
        <dbReference type="Rhea" id="RHEA-COMP:13674"/>
        <dbReference type="ChEBI" id="CHEBI:15378"/>
        <dbReference type="ChEBI" id="CHEBI:57856"/>
        <dbReference type="ChEBI" id="CHEBI:59789"/>
        <dbReference type="ChEBI" id="CHEBI:85452"/>
        <dbReference type="ChEBI" id="CHEBI:137933"/>
        <dbReference type="EC" id="2.1.1.113"/>
    </reaction>
</comment>
<evidence type="ECO:0000256" key="8">
    <source>
        <dbReference type="RuleBase" id="RU362026"/>
    </source>
</evidence>
<evidence type="ECO:0000256" key="6">
    <source>
        <dbReference type="ARBA" id="ARBA00023125"/>
    </source>
</evidence>
<evidence type="ECO:0000313" key="10">
    <source>
        <dbReference type="EMBL" id="MYE38561.1"/>
    </source>
</evidence>
<dbReference type="EMBL" id="VXOY01000031">
    <property type="protein sequence ID" value="MYE38561.1"/>
    <property type="molecule type" value="Genomic_DNA"/>
</dbReference>
<dbReference type="PRINTS" id="PR00508">
    <property type="entry name" value="S21N4MTFRASE"/>
</dbReference>
<comment type="caution">
    <text evidence="10">The sequence shown here is derived from an EMBL/GenBank/DDBJ whole genome shotgun (WGS) entry which is preliminary data.</text>
</comment>
<dbReference type="GO" id="GO:0032259">
    <property type="term" value="P:methylation"/>
    <property type="evidence" value="ECO:0007669"/>
    <property type="project" value="UniProtKB-KW"/>
</dbReference>
<dbReference type="InterPro" id="IPR029063">
    <property type="entry name" value="SAM-dependent_MTases_sf"/>
</dbReference>
<dbReference type="SUPFAM" id="SSF53335">
    <property type="entry name" value="S-adenosyl-L-methionine-dependent methyltransferases"/>
    <property type="match status" value="1"/>
</dbReference>
<dbReference type="GO" id="GO:0003677">
    <property type="term" value="F:DNA binding"/>
    <property type="evidence" value="ECO:0007669"/>
    <property type="project" value="UniProtKB-KW"/>
</dbReference>
<evidence type="ECO:0000256" key="4">
    <source>
        <dbReference type="ARBA" id="ARBA00022691"/>
    </source>
</evidence>
<evidence type="ECO:0000259" key="9">
    <source>
        <dbReference type="Pfam" id="PF01555"/>
    </source>
</evidence>
<dbReference type="EC" id="2.1.1.-" evidence="8"/>
<dbReference type="GO" id="GO:0005737">
    <property type="term" value="C:cytoplasm"/>
    <property type="evidence" value="ECO:0007669"/>
    <property type="project" value="TreeGrafter"/>
</dbReference>
<keyword evidence="3 10" id="KW-0808">Transferase</keyword>
<dbReference type="InterPro" id="IPR017985">
    <property type="entry name" value="MeTrfase_CN4_CS"/>
</dbReference>
<dbReference type="InterPro" id="IPR002941">
    <property type="entry name" value="DNA_methylase_N4/N6"/>
</dbReference>
<keyword evidence="4" id="KW-0949">S-adenosyl-L-methionine</keyword>
<name>A0A845DEW0_9BACT</name>
<dbReference type="PROSITE" id="PS00093">
    <property type="entry name" value="N4_MTASE"/>
    <property type="match status" value="1"/>
</dbReference>
<evidence type="ECO:0000313" key="11">
    <source>
        <dbReference type="Proteomes" id="UP000449092"/>
    </source>
</evidence>
<protein>
    <recommendedName>
        <fullName evidence="8">Methyltransferase</fullName>
        <ecNumber evidence="8">2.1.1.-</ecNumber>
    </recommendedName>
</protein>
<dbReference type="Proteomes" id="UP000449092">
    <property type="component" value="Unassembled WGS sequence"/>
</dbReference>
<dbReference type="InterPro" id="IPR001091">
    <property type="entry name" value="RM_Methyltransferase"/>
</dbReference>
<keyword evidence="2 10" id="KW-0489">Methyltransferase</keyword>
<proteinExistence type="inferred from homology"/>
<dbReference type="GO" id="GO:0009307">
    <property type="term" value="P:DNA restriction-modification system"/>
    <property type="evidence" value="ECO:0007669"/>
    <property type="project" value="UniProtKB-KW"/>
</dbReference>
<organism evidence="10 11">
    <name type="scientific">Candidatus Spechtbacteria bacterium SB0662_bin_43</name>
    <dbReference type="NCBI Taxonomy" id="2604897"/>
    <lineage>
        <taxon>Bacteria</taxon>
        <taxon>Candidatus Spechtiibacteriota</taxon>
    </lineage>
</organism>
<evidence type="ECO:0000256" key="2">
    <source>
        <dbReference type="ARBA" id="ARBA00022603"/>
    </source>
</evidence>
<dbReference type="AlphaFoldDB" id="A0A845DEW0"/>
<feature type="domain" description="DNA methylase N-4/N-6" evidence="9">
    <location>
        <begin position="26"/>
        <end position="235"/>
    </location>
</feature>
<gene>
    <name evidence="10" type="ORF">F4X82_03540</name>
</gene>
<evidence type="ECO:0000256" key="1">
    <source>
        <dbReference type="ARBA" id="ARBA00010203"/>
    </source>
</evidence>
<evidence type="ECO:0000256" key="3">
    <source>
        <dbReference type="ARBA" id="ARBA00022679"/>
    </source>
</evidence>
<dbReference type="Pfam" id="PF01555">
    <property type="entry name" value="N6_N4_Mtase"/>
    <property type="match status" value="1"/>
</dbReference>
<comment type="similarity">
    <text evidence="1">Belongs to the N(4)/N(6)-methyltransferase family. N(4) subfamily.</text>
</comment>
<dbReference type="Gene3D" id="3.40.50.150">
    <property type="entry name" value="Vaccinia Virus protein VP39"/>
    <property type="match status" value="1"/>
</dbReference>